<evidence type="ECO:0000256" key="8">
    <source>
        <dbReference type="ARBA" id="ARBA00022989"/>
    </source>
</evidence>
<feature type="domain" description="Histidine kinase" evidence="12">
    <location>
        <begin position="260"/>
        <end position="465"/>
    </location>
</feature>
<dbReference type="Proteomes" id="UP000549052">
    <property type="component" value="Unassembled WGS sequence"/>
</dbReference>
<comment type="caution">
    <text evidence="14">The sequence shown here is derived from an EMBL/GenBank/DDBJ whole genome shotgun (WGS) entry which is preliminary data.</text>
</comment>
<keyword evidence="5" id="KW-0808">Transferase</keyword>
<dbReference type="SMART" id="SM00387">
    <property type="entry name" value="HATPase_c"/>
    <property type="match status" value="1"/>
</dbReference>
<dbReference type="InterPro" id="IPR004358">
    <property type="entry name" value="Sig_transdc_His_kin-like_C"/>
</dbReference>
<comment type="catalytic activity">
    <reaction evidence="1">
        <text>ATP + protein L-histidine = ADP + protein N-phospho-L-histidine.</text>
        <dbReference type="EC" id="2.7.13.3"/>
    </reaction>
</comment>
<keyword evidence="9" id="KW-0902">Two-component regulatory system</keyword>
<name>A0A839EGH0_9HYPH</name>
<dbReference type="InterPro" id="IPR005467">
    <property type="entry name" value="His_kinase_dom"/>
</dbReference>
<evidence type="ECO:0000313" key="15">
    <source>
        <dbReference type="Proteomes" id="UP000549052"/>
    </source>
</evidence>
<feature type="domain" description="HAMP" evidence="13">
    <location>
        <begin position="201"/>
        <end position="252"/>
    </location>
</feature>
<dbReference type="GO" id="GO:0000160">
    <property type="term" value="P:phosphorelay signal transduction system"/>
    <property type="evidence" value="ECO:0007669"/>
    <property type="project" value="UniProtKB-KW"/>
</dbReference>
<evidence type="ECO:0000259" key="12">
    <source>
        <dbReference type="PROSITE" id="PS50109"/>
    </source>
</evidence>
<dbReference type="Pfam" id="PF02518">
    <property type="entry name" value="HATPase_c"/>
    <property type="match status" value="1"/>
</dbReference>
<dbReference type="EC" id="2.7.13.3" evidence="3"/>
<keyword evidence="10 11" id="KW-0472">Membrane</keyword>
<dbReference type="PROSITE" id="PS50885">
    <property type="entry name" value="HAMP"/>
    <property type="match status" value="1"/>
</dbReference>
<dbReference type="PANTHER" id="PTHR45436">
    <property type="entry name" value="SENSOR HISTIDINE KINASE YKOH"/>
    <property type="match status" value="1"/>
</dbReference>
<evidence type="ECO:0000256" key="4">
    <source>
        <dbReference type="ARBA" id="ARBA00022553"/>
    </source>
</evidence>
<proteinExistence type="predicted"/>
<keyword evidence="15" id="KW-1185">Reference proteome</keyword>
<organism evidence="14 15">
    <name type="scientific">Phyllobacterium myrsinacearum</name>
    <dbReference type="NCBI Taxonomy" id="28101"/>
    <lineage>
        <taxon>Bacteria</taxon>
        <taxon>Pseudomonadati</taxon>
        <taxon>Pseudomonadota</taxon>
        <taxon>Alphaproteobacteria</taxon>
        <taxon>Hyphomicrobiales</taxon>
        <taxon>Phyllobacteriaceae</taxon>
        <taxon>Phyllobacterium</taxon>
    </lineage>
</organism>
<accession>A0A839EGH0</accession>
<dbReference type="InterPro" id="IPR036890">
    <property type="entry name" value="HATPase_C_sf"/>
</dbReference>
<evidence type="ECO:0000256" key="11">
    <source>
        <dbReference type="SAM" id="Phobius"/>
    </source>
</evidence>
<keyword evidence="7 14" id="KW-0418">Kinase</keyword>
<evidence type="ECO:0000256" key="10">
    <source>
        <dbReference type="ARBA" id="ARBA00023136"/>
    </source>
</evidence>
<evidence type="ECO:0000259" key="13">
    <source>
        <dbReference type="PROSITE" id="PS50885"/>
    </source>
</evidence>
<comment type="subcellular location">
    <subcellularLocation>
        <location evidence="2">Membrane</location>
    </subcellularLocation>
</comment>
<dbReference type="AlphaFoldDB" id="A0A839EGH0"/>
<dbReference type="GO" id="GO:0004673">
    <property type="term" value="F:protein histidine kinase activity"/>
    <property type="evidence" value="ECO:0007669"/>
    <property type="project" value="UniProtKB-EC"/>
</dbReference>
<dbReference type="GO" id="GO:0005886">
    <property type="term" value="C:plasma membrane"/>
    <property type="evidence" value="ECO:0007669"/>
    <property type="project" value="TreeGrafter"/>
</dbReference>
<dbReference type="PRINTS" id="PR00344">
    <property type="entry name" value="BCTRLSENSOR"/>
</dbReference>
<dbReference type="InterPro" id="IPR003594">
    <property type="entry name" value="HATPase_dom"/>
</dbReference>
<keyword evidence="6 11" id="KW-0812">Transmembrane</keyword>
<dbReference type="Gene3D" id="3.30.565.10">
    <property type="entry name" value="Histidine kinase-like ATPase, C-terminal domain"/>
    <property type="match status" value="1"/>
</dbReference>
<feature type="transmembrane region" description="Helical" evidence="11">
    <location>
        <begin position="20"/>
        <end position="42"/>
    </location>
</feature>
<dbReference type="Gene3D" id="1.10.287.130">
    <property type="match status" value="1"/>
</dbReference>
<dbReference type="SUPFAM" id="SSF55874">
    <property type="entry name" value="ATPase domain of HSP90 chaperone/DNA topoisomerase II/histidine kinase"/>
    <property type="match status" value="1"/>
</dbReference>
<evidence type="ECO:0000256" key="5">
    <source>
        <dbReference type="ARBA" id="ARBA00022679"/>
    </source>
</evidence>
<evidence type="ECO:0000256" key="2">
    <source>
        <dbReference type="ARBA" id="ARBA00004370"/>
    </source>
</evidence>
<evidence type="ECO:0000256" key="3">
    <source>
        <dbReference type="ARBA" id="ARBA00012438"/>
    </source>
</evidence>
<evidence type="ECO:0000256" key="6">
    <source>
        <dbReference type="ARBA" id="ARBA00022692"/>
    </source>
</evidence>
<sequence length="466" mass="51091">MTIRLTRYLPNFRSLSLRVILFSTLWTIVSFVAIATIISTLYGEARQHSFQQLLSAHLFSVIASVSVNDGTLVGRPDPGEVRYSSPFSGWYWSVDPVADNLKGSLRSISLGGKTVDSPSTLMVPFDTSFQRSYTEPGLKGEELSIVETEVVLDAENRVARFRVMGNLSELEGEIADFRNTLYFYLGFFGVGGTLINAAVILFGLRPLDRVRRSLTDIREGKVSRLDENLPIEIAPLAREMNALIENNRRIMDRSRTQVGNLAHSLKTPLSVLANESRTIGGAKGKIIAEQSAAMQVQIQHYLQRARVAAQRDSVVFRAPVTPILARLVRVTAKLNPGMDIRFDNEMPHAVFAGEQEDLEEIVGNLMENAGKWGRSAIRLTLSAANPETMENAFDISVEDDGPGLAPGQIKDALTRGKRLDESKPGSGLGLSIVHDTVREYGGTLRLERSEALGGLGARITLPVAGN</sequence>
<keyword evidence="8 11" id="KW-1133">Transmembrane helix</keyword>
<evidence type="ECO:0000256" key="1">
    <source>
        <dbReference type="ARBA" id="ARBA00000085"/>
    </source>
</evidence>
<keyword evidence="4" id="KW-0597">Phosphoprotein</keyword>
<protein>
    <recommendedName>
        <fullName evidence="3">histidine kinase</fullName>
        <ecNumber evidence="3">2.7.13.3</ecNumber>
    </recommendedName>
</protein>
<reference evidence="14 15" key="1">
    <citation type="submission" date="2020-07" db="EMBL/GenBank/DDBJ databases">
        <title>Genomic Encyclopedia of Type Strains, Phase IV (KMG-V): Genome sequencing to study the core and pangenomes of soil and plant-associated prokaryotes.</title>
        <authorList>
            <person name="Whitman W."/>
        </authorList>
    </citation>
    <scope>NUCLEOTIDE SEQUENCE [LARGE SCALE GENOMIC DNA]</scope>
    <source>
        <strain evidence="14 15">AN3</strain>
    </source>
</reference>
<feature type="transmembrane region" description="Helical" evidence="11">
    <location>
        <begin position="181"/>
        <end position="204"/>
    </location>
</feature>
<evidence type="ECO:0000256" key="9">
    <source>
        <dbReference type="ARBA" id="ARBA00023012"/>
    </source>
</evidence>
<dbReference type="PANTHER" id="PTHR45436:SF5">
    <property type="entry name" value="SENSOR HISTIDINE KINASE TRCS"/>
    <property type="match status" value="1"/>
</dbReference>
<gene>
    <name evidence="14" type="ORF">FHW16_000366</name>
</gene>
<dbReference type="PROSITE" id="PS50109">
    <property type="entry name" value="HIS_KIN"/>
    <property type="match status" value="1"/>
</dbReference>
<evidence type="ECO:0000313" key="14">
    <source>
        <dbReference type="EMBL" id="MBA8876684.1"/>
    </source>
</evidence>
<dbReference type="EMBL" id="JACGXN010000001">
    <property type="protein sequence ID" value="MBA8876684.1"/>
    <property type="molecule type" value="Genomic_DNA"/>
</dbReference>
<evidence type="ECO:0000256" key="7">
    <source>
        <dbReference type="ARBA" id="ARBA00022777"/>
    </source>
</evidence>
<dbReference type="InterPro" id="IPR050428">
    <property type="entry name" value="TCS_sensor_his_kinase"/>
</dbReference>
<dbReference type="InterPro" id="IPR003660">
    <property type="entry name" value="HAMP_dom"/>
</dbReference>